<gene>
    <name evidence="1" type="ORF">JTE90_017190</name>
</gene>
<evidence type="ECO:0000313" key="1">
    <source>
        <dbReference type="EMBL" id="KAG8192626.1"/>
    </source>
</evidence>
<keyword evidence="2" id="KW-1185">Reference proteome</keyword>
<dbReference type="Proteomes" id="UP000827092">
    <property type="component" value="Unassembled WGS sequence"/>
</dbReference>
<protein>
    <submittedName>
        <fullName evidence="1">Uncharacterized protein</fullName>
    </submittedName>
</protein>
<name>A0AAV6VAF6_9ARAC</name>
<evidence type="ECO:0000313" key="2">
    <source>
        <dbReference type="Proteomes" id="UP000827092"/>
    </source>
</evidence>
<dbReference type="EMBL" id="JAFNEN010000137">
    <property type="protein sequence ID" value="KAG8192626.1"/>
    <property type="molecule type" value="Genomic_DNA"/>
</dbReference>
<proteinExistence type="predicted"/>
<comment type="caution">
    <text evidence="1">The sequence shown here is derived from an EMBL/GenBank/DDBJ whole genome shotgun (WGS) entry which is preliminary data.</text>
</comment>
<organism evidence="1 2">
    <name type="scientific">Oedothorax gibbosus</name>
    <dbReference type="NCBI Taxonomy" id="931172"/>
    <lineage>
        <taxon>Eukaryota</taxon>
        <taxon>Metazoa</taxon>
        <taxon>Ecdysozoa</taxon>
        <taxon>Arthropoda</taxon>
        <taxon>Chelicerata</taxon>
        <taxon>Arachnida</taxon>
        <taxon>Araneae</taxon>
        <taxon>Araneomorphae</taxon>
        <taxon>Entelegynae</taxon>
        <taxon>Araneoidea</taxon>
        <taxon>Linyphiidae</taxon>
        <taxon>Erigoninae</taxon>
        <taxon>Oedothorax</taxon>
    </lineage>
</organism>
<sequence>MTALLEKDDDLIFAGWTSHKSVWQSLFMYSLFCEERKATQSHKDAPVASPRVQGRSPVRILGAASFGLVSERDCQASSSGGDFRWSSSKLSDRILCGGKMSS</sequence>
<dbReference type="AlphaFoldDB" id="A0AAV6VAF6"/>
<accession>A0AAV6VAF6</accession>
<reference evidence="1 2" key="1">
    <citation type="journal article" date="2022" name="Nat. Ecol. Evol.">
        <title>A masculinizing supergene underlies an exaggerated male reproductive morph in a spider.</title>
        <authorList>
            <person name="Hendrickx F."/>
            <person name="De Corte Z."/>
            <person name="Sonet G."/>
            <person name="Van Belleghem S.M."/>
            <person name="Kostlbacher S."/>
            <person name="Vangestel C."/>
        </authorList>
    </citation>
    <scope>NUCLEOTIDE SEQUENCE [LARGE SCALE GENOMIC DNA]</scope>
    <source>
        <strain evidence="1">W744_W776</strain>
    </source>
</reference>